<evidence type="ECO:0000256" key="3">
    <source>
        <dbReference type="ARBA" id="ARBA00022576"/>
    </source>
</evidence>
<dbReference type="InterPro" id="IPR050596">
    <property type="entry name" value="AspAT/PAT-like"/>
</dbReference>
<comment type="cofactor">
    <cofactor evidence="1">
        <name>pyridoxal 5'-phosphate</name>
        <dbReference type="ChEBI" id="CHEBI:597326"/>
    </cofactor>
</comment>
<reference evidence="7" key="1">
    <citation type="submission" date="2015-01" db="EMBL/GenBank/DDBJ databases">
        <title>Ommochrome synthesis by a marine sediment metagenomic clone in Escherichia coli is catalyzed by a bacterial hemerythrin.</title>
        <authorList>
            <person name="Strand T.A."/>
            <person name="Panzella L."/>
            <person name="Ertesvaag H."/>
            <person name="D'Errico G."/>
            <person name="D'Ischia M."/>
            <person name="Drabloes F."/>
            <person name="Valla S."/>
        </authorList>
    </citation>
    <scope>NUCLEOTIDE SEQUENCE</scope>
</reference>
<dbReference type="InterPro" id="IPR015421">
    <property type="entry name" value="PyrdxlP-dep_Trfase_major"/>
</dbReference>
<dbReference type="GO" id="GO:0030170">
    <property type="term" value="F:pyridoxal phosphate binding"/>
    <property type="evidence" value="ECO:0007669"/>
    <property type="project" value="InterPro"/>
</dbReference>
<dbReference type="GO" id="GO:0008483">
    <property type="term" value="F:transaminase activity"/>
    <property type="evidence" value="ECO:0007669"/>
    <property type="project" value="UniProtKB-KW"/>
</dbReference>
<comment type="similarity">
    <text evidence="2">Belongs to the class-I pyridoxal-phosphate-dependent aminotransferase family.</text>
</comment>
<feature type="domain" description="Aminotransferase class I/classII large" evidence="6">
    <location>
        <begin position="34"/>
        <end position="374"/>
    </location>
</feature>
<name>A0A1B0THA4_9BACT</name>
<dbReference type="PANTHER" id="PTHR46383">
    <property type="entry name" value="ASPARTATE AMINOTRANSFERASE"/>
    <property type="match status" value="1"/>
</dbReference>
<keyword evidence="4 7" id="KW-0808">Transferase</keyword>
<evidence type="ECO:0000256" key="1">
    <source>
        <dbReference type="ARBA" id="ARBA00001933"/>
    </source>
</evidence>
<dbReference type="Pfam" id="PF00155">
    <property type="entry name" value="Aminotran_1_2"/>
    <property type="match status" value="1"/>
</dbReference>
<evidence type="ECO:0000313" key="7">
    <source>
        <dbReference type="EMBL" id="ALL53622.1"/>
    </source>
</evidence>
<organism evidence="7">
    <name type="scientific">uncultured bacterium fosmid I5J7</name>
    <dbReference type="NCBI Taxonomy" id="1701911"/>
    <lineage>
        <taxon>Bacteria</taxon>
        <taxon>environmental samples</taxon>
    </lineage>
</organism>
<dbReference type="InterPro" id="IPR015422">
    <property type="entry name" value="PyrdxlP-dep_Trfase_small"/>
</dbReference>
<accession>A0A1B0THA4</accession>
<proteinExistence type="inferred from homology"/>
<dbReference type="CDD" id="cd00609">
    <property type="entry name" value="AAT_like"/>
    <property type="match status" value="1"/>
</dbReference>
<keyword evidence="3 7" id="KW-0032">Aminotransferase</keyword>
<dbReference type="GO" id="GO:0006520">
    <property type="term" value="P:amino acid metabolic process"/>
    <property type="evidence" value="ECO:0007669"/>
    <property type="project" value="InterPro"/>
</dbReference>
<dbReference type="InterPro" id="IPR004839">
    <property type="entry name" value="Aminotransferase_I/II_large"/>
</dbReference>
<evidence type="ECO:0000256" key="4">
    <source>
        <dbReference type="ARBA" id="ARBA00022679"/>
    </source>
</evidence>
<protein>
    <submittedName>
        <fullName evidence="7">Aminotransferase</fullName>
    </submittedName>
</protein>
<dbReference type="EMBL" id="KP401859">
    <property type="protein sequence ID" value="ALL53622.1"/>
    <property type="molecule type" value="Genomic_DNA"/>
</dbReference>
<dbReference type="InterPro" id="IPR015424">
    <property type="entry name" value="PyrdxlP-dep_Trfase"/>
</dbReference>
<dbReference type="Gene3D" id="3.90.1150.10">
    <property type="entry name" value="Aspartate Aminotransferase, domain 1"/>
    <property type="match status" value="1"/>
</dbReference>
<dbReference type="AlphaFoldDB" id="A0A1B0THA4"/>
<dbReference type="SUPFAM" id="SSF53383">
    <property type="entry name" value="PLP-dependent transferases"/>
    <property type="match status" value="1"/>
</dbReference>
<dbReference type="PANTHER" id="PTHR46383:SF1">
    <property type="entry name" value="ASPARTATE AMINOTRANSFERASE"/>
    <property type="match status" value="1"/>
</dbReference>
<evidence type="ECO:0000259" key="6">
    <source>
        <dbReference type="Pfam" id="PF00155"/>
    </source>
</evidence>
<dbReference type="Gene3D" id="3.40.640.10">
    <property type="entry name" value="Type I PLP-dependent aspartate aminotransferase-like (Major domain)"/>
    <property type="match status" value="1"/>
</dbReference>
<evidence type="ECO:0000256" key="2">
    <source>
        <dbReference type="ARBA" id="ARBA00007441"/>
    </source>
</evidence>
<evidence type="ECO:0000256" key="5">
    <source>
        <dbReference type="ARBA" id="ARBA00022898"/>
    </source>
</evidence>
<sequence length="393" mass="41885">MSNLKLNPAVSSLEEEGAFFVLDKALKMKAQGHPVINLGIGQPDFAPPAHVLEAALRAVRDGPHGYTSPVGMPSLREAVANSVSSRYDVPVDADQVVIVPGGKVTIFFACMVFGGAGAEILYPDPGFPPYREAIKAASARPVPYTIREDRNFGFDADEVLSQITPATRLIIINSPANPTGGVVEAGELDKLAKGLEAHPQVAILSDEIYSHLVFEGAGFRSLLQYPALADRVILLDGWSKTFAMTGWRLGYGIWPMQLVNAVRGLITVDHSCVNVAAQFAGLAAIEGPMDEIDRMRATFAQRRDVVVDGLNNMPGVTCRMPGGAFYAFPNVTGTGIASKLLADRLLMEANVALIPGDSFGTNGEGYLRLSYAAGLGEIEEALGRMRDLISGSV</sequence>
<keyword evidence="5" id="KW-0663">Pyridoxal phosphate</keyword>